<reference evidence="2 3" key="1">
    <citation type="submission" date="2023-06" db="EMBL/GenBank/DDBJ databases">
        <authorList>
            <person name="Oyuntsetseg B."/>
            <person name="Kim S.B."/>
        </authorList>
    </citation>
    <scope>NUCLEOTIDE SEQUENCE [LARGE SCALE GENOMIC DNA]</scope>
    <source>
        <strain evidence="2 3">2-15</strain>
    </source>
</reference>
<dbReference type="Proteomes" id="UP001236014">
    <property type="component" value="Chromosome"/>
</dbReference>
<dbReference type="EMBL" id="CP127294">
    <property type="protein sequence ID" value="WIX80304.1"/>
    <property type="molecule type" value="Genomic_DNA"/>
</dbReference>
<keyword evidence="3" id="KW-1185">Reference proteome</keyword>
<sequence>MASNIVSSSADGLRPNGALYPTIPHDDAGMRSEPPPSSPPASRAIPVATATDEPPDEPPLLKSRFHGLRVMS</sequence>
<evidence type="ECO:0000313" key="3">
    <source>
        <dbReference type="Proteomes" id="UP001236014"/>
    </source>
</evidence>
<feature type="compositionally biased region" description="Basic residues" evidence="1">
    <location>
        <begin position="63"/>
        <end position="72"/>
    </location>
</feature>
<dbReference type="KEGG" id="acab:QRX50_05850"/>
<protein>
    <submittedName>
        <fullName evidence="2">Uncharacterized protein</fullName>
    </submittedName>
</protein>
<feature type="compositionally biased region" description="Polar residues" evidence="1">
    <location>
        <begin position="1"/>
        <end position="10"/>
    </location>
</feature>
<proteinExistence type="predicted"/>
<feature type="region of interest" description="Disordered" evidence="1">
    <location>
        <begin position="1"/>
        <end position="72"/>
    </location>
</feature>
<evidence type="ECO:0000313" key="2">
    <source>
        <dbReference type="EMBL" id="WIX80304.1"/>
    </source>
</evidence>
<evidence type="ECO:0000256" key="1">
    <source>
        <dbReference type="SAM" id="MobiDB-lite"/>
    </source>
</evidence>
<gene>
    <name evidence="2" type="ORF">QRX50_05850</name>
</gene>
<name>A0A9Y2MYQ2_9PSEU</name>
<dbReference type="AlphaFoldDB" id="A0A9Y2MYQ2"/>
<accession>A0A9Y2MYQ2</accession>
<organism evidence="2 3">
    <name type="scientific">Amycolatopsis carbonis</name>
    <dbReference type="NCBI Taxonomy" id="715471"/>
    <lineage>
        <taxon>Bacteria</taxon>
        <taxon>Bacillati</taxon>
        <taxon>Actinomycetota</taxon>
        <taxon>Actinomycetes</taxon>
        <taxon>Pseudonocardiales</taxon>
        <taxon>Pseudonocardiaceae</taxon>
        <taxon>Amycolatopsis</taxon>
    </lineage>
</organism>